<feature type="chain" id="PRO_5033114187" evidence="2">
    <location>
        <begin position="23"/>
        <end position="467"/>
    </location>
</feature>
<dbReference type="RefSeq" id="WP_183637557.1">
    <property type="nucleotide sequence ID" value="NZ_BAABLE010000008.1"/>
</dbReference>
<dbReference type="PANTHER" id="PTHR30203">
    <property type="entry name" value="OUTER MEMBRANE CATION EFFLUX PROTEIN"/>
    <property type="match status" value="1"/>
</dbReference>
<evidence type="ECO:0000256" key="2">
    <source>
        <dbReference type="RuleBase" id="RU362097"/>
    </source>
</evidence>
<proteinExistence type="inferred from homology"/>
<keyword evidence="2" id="KW-0472">Membrane</keyword>
<evidence type="ECO:0000256" key="1">
    <source>
        <dbReference type="ARBA" id="ARBA00007613"/>
    </source>
</evidence>
<keyword evidence="2" id="KW-0732">Signal</keyword>
<keyword evidence="2" id="KW-0812">Transmembrane</keyword>
<dbReference type="Gene3D" id="2.20.200.10">
    <property type="entry name" value="Outer membrane efflux proteins (OEP)"/>
    <property type="match status" value="1"/>
</dbReference>
<dbReference type="NCBIfam" id="TIGR01845">
    <property type="entry name" value="outer_NodT"/>
    <property type="match status" value="1"/>
</dbReference>
<sequence length="467" mass="50126">MTKTFQCSVISVALASLLGGCALIHSETKAPVAASENWRTQAPDGDAESVLAKDFWLAYADPVLNDLVEQAFKANPDVRIAAANVENYRARVTATSADRFPQVGVGAQAGRGQRGDYPIHTSNVFSVGVNLSWEIDLWGRLSRATDAARADLLAQREVQRGVWLSLASSVAQGYFTLLQLDGQLDISKRTLALRKQSLDLFQLRFDGGVVSEVELSQVRSEYEQAVAAVPQIEAAIARGENALSVLLGRNPGPIARGKALGDLSDPEVPAGLPSQLLARRPDLRSAEAQLAAADARVDAARLAWFPRISLTGLFGAASNDLSSLFESGTTVWNGVAGLTQPIFDAGRIGAGVDSAKATREAVVAQYQKTVQNAFREVDDALVSRVKLREQLAASVRQVQSLTRYSELAHLRYENGYTSYLEVIDADRALFSADLNRIATQGAVLGASVDLYRALGGAWMDQRIAKGG</sequence>
<feature type="signal peptide" evidence="2">
    <location>
        <begin position="1"/>
        <end position="22"/>
    </location>
</feature>
<reference evidence="3 4" key="1">
    <citation type="submission" date="2020-08" db="EMBL/GenBank/DDBJ databases">
        <title>Genomic Encyclopedia of Type Strains, Phase IV (KMG-IV): sequencing the most valuable type-strain genomes for metagenomic binning, comparative biology and taxonomic classification.</title>
        <authorList>
            <person name="Goeker M."/>
        </authorList>
    </citation>
    <scope>NUCLEOTIDE SEQUENCE [LARGE SCALE GENOMIC DNA]</scope>
    <source>
        <strain evidence="3 4">DSM 106739</strain>
    </source>
</reference>
<dbReference type="InterPro" id="IPR010131">
    <property type="entry name" value="MdtP/NodT-like"/>
</dbReference>
<dbReference type="Pfam" id="PF02321">
    <property type="entry name" value="OEP"/>
    <property type="match status" value="2"/>
</dbReference>
<dbReference type="EMBL" id="JACIET010000003">
    <property type="protein sequence ID" value="MBB4014636.1"/>
    <property type="molecule type" value="Genomic_DNA"/>
</dbReference>
<dbReference type="AlphaFoldDB" id="A0A840BV05"/>
<dbReference type="InterPro" id="IPR003423">
    <property type="entry name" value="OMP_efflux"/>
</dbReference>
<evidence type="ECO:0000313" key="3">
    <source>
        <dbReference type="EMBL" id="MBB4014636.1"/>
    </source>
</evidence>
<keyword evidence="2" id="KW-1134">Transmembrane beta strand</keyword>
<evidence type="ECO:0000313" key="4">
    <source>
        <dbReference type="Proteomes" id="UP000561045"/>
    </source>
</evidence>
<dbReference type="PROSITE" id="PS51257">
    <property type="entry name" value="PROKAR_LIPOPROTEIN"/>
    <property type="match status" value="1"/>
</dbReference>
<dbReference type="Proteomes" id="UP000561045">
    <property type="component" value="Unassembled WGS sequence"/>
</dbReference>
<comment type="subcellular location">
    <subcellularLocation>
        <location evidence="2">Cell membrane</location>
        <topology evidence="2">Lipid-anchor</topology>
    </subcellularLocation>
</comment>
<protein>
    <submittedName>
        <fullName evidence="3">Multidrug efflux system outer membrane protein</fullName>
    </submittedName>
</protein>
<gene>
    <name evidence="3" type="ORF">GGR36_003992</name>
</gene>
<comment type="caution">
    <text evidence="3">The sequence shown here is derived from an EMBL/GenBank/DDBJ whole genome shotgun (WGS) entry which is preliminary data.</text>
</comment>
<dbReference type="GO" id="GO:0005886">
    <property type="term" value="C:plasma membrane"/>
    <property type="evidence" value="ECO:0007669"/>
    <property type="project" value="UniProtKB-SubCell"/>
</dbReference>
<keyword evidence="2" id="KW-0564">Palmitate</keyword>
<dbReference type="SUPFAM" id="SSF56954">
    <property type="entry name" value="Outer membrane efflux proteins (OEP)"/>
    <property type="match status" value="1"/>
</dbReference>
<comment type="similarity">
    <text evidence="1 2">Belongs to the outer membrane factor (OMF) (TC 1.B.17) family.</text>
</comment>
<accession>A0A840BV05</accession>
<organism evidence="3 4">
    <name type="scientific">Niveibacterium umoris</name>
    <dbReference type="NCBI Taxonomy" id="1193620"/>
    <lineage>
        <taxon>Bacteria</taxon>
        <taxon>Pseudomonadati</taxon>
        <taxon>Pseudomonadota</taxon>
        <taxon>Betaproteobacteria</taxon>
        <taxon>Rhodocyclales</taxon>
        <taxon>Rhodocyclaceae</taxon>
        <taxon>Niveibacterium</taxon>
    </lineage>
</organism>
<name>A0A840BV05_9RHOO</name>
<keyword evidence="2" id="KW-0449">Lipoprotein</keyword>
<dbReference type="Gene3D" id="1.20.1600.10">
    <property type="entry name" value="Outer membrane efflux proteins (OEP)"/>
    <property type="match status" value="1"/>
</dbReference>
<keyword evidence="4" id="KW-1185">Reference proteome</keyword>
<dbReference type="GO" id="GO:0015562">
    <property type="term" value="F:efflux transmembrane transporter activity"/>
    <property type="evidence" value="ECO:0007669"/>
    <property type="project" value="InterPro"/>
</dbReference>
<dbReference type="PANTHER" id="PTHR30203:SF33">
    <property type="entry name" value="BLR4455 PROTEIN"/>
    <property type="match status" value="1"/>
</dbReference>